<dbReference type="EMBL" id="ML977509">
    <property type="protein sequence ID" value="KAF2127984.1"/>
    <property type="molecule type" value="Genomic_DNA"/>
</dbReference>
<reference evidence="2" key="1">
    <citation type="journal article" date="2020" name="Stud. Mycol.">
        <title>101 Dothideomycetes genomes: a test case for predicting lifestyles and emergence of pathogens.</title>
        <authorList>
            <person name="Haridas S."/>
            <person name="Albert R."/>
            <person name="Binder M."/>
            <person name="Bloem J."/>
            <person name="Labutti K."/>
            <person name="Salamov A."/>
            <person name="Andreopoulos B."/>
            <person name="Baker S."/>
            <person name="Barry K."/>
            <person name="Bills G."/>
            <person name="Bluhm B."/>
            <person name="Cannon C."/>
            <person name="Castanera R."/>
            <person name="Culley D."/>
            <person name="Daum C."/>
            <person name="Ezra D."/>
            <person name="Gonzalez J."/>
            <person name="Henrissat B."/>
            <person name="Kuo A."/>
            <person name="Liang C."/>
            <person name="Lipzen A."/>
            <person name="Lutzoni F."/>
            <person name="Magnuson J."/>
            <person name="Mondo S."/>
            <person name="Nolan M."/>
            <person name="Ohm R."/>
            <person name="Pangilinan J."/>
            <person name="Park H.-J."/>
            <person name="Ramirez L."/>
            <person name="Alfaro M."/>
            <person name="Sun H."/>
            <person name="Tritt A."/>
            <person name="Yoshinaga Y."/>
            <person name="Zwiers L.-H."/>
            <person name="Turgeon B."/>
            <person name="Goodwin S."/>
            <person name="Spatafora J."/>
            <person name="Crous P."/>
            <person name="Grigoriev I."/>
        </authorList>
    </citation>
    <scope>NUCLEOTIDE SEQUENCE</scope>
    <source>
        <strain evidence="2">CBS 119687</strain>
    </source>
</reference>
<feature type="region of interest" description="Disordered" evidence="1">
    <location>
        <begin position="114"/>
        <end position="136"/>
    </location>
</feature>
<sequence length="377" mass="42069">MSQPLTTTKQPRTVKGVPGVRMTHEERMSFMEQSLNLHVVSEYQNTDHARRALNRELCQLDHRSSGPFRWIKIGIHYNSNDRLTAVNNLVSRLIDCRKIKGLSSIRHDLTSASIPRQLNRQARRQQKASPVPRSIVSSAPPSGVVLKVPNSFLPSGQQPPAPKRRAGGYNNNIDKNVHGTIVLPANDVRCLVAPSNVPIPDGPKDKSTRQPSHIPLVKVVAATGMAVDRAERVKAINLAWPAIGTRGVVLWHAYGCIRYNKSTDTVQLQSLLSSLTGVDKNQYCSEKWYPADYTREKNDLLQSLAEDEQRTIGQRVYVSLDRAIAWGVPRGIAASLQYMRDVCNTSSKEYRILAHGHLADGKELKLSHRYDKLSGIL</sequence>
<dbReference type="Proteomes" id="UP000799771">
    <property type="component" value="Unassembled WGS sequence"/>
</dbReference>
<evidence type="ECO:0000313" key="3">
    <source>
        <dbReference type="Proteomes" id="UP000799771"/>
    </source>
</evidence>
<gene>
    <name evidence="2" type="ORF">P153DRAFT_397869</name>
</gene>
<dbReference type="AlphaFoldDB" id="A0A6A6AA70"/>
<proteinExistence type="predicted"/>
<evidence type="ECO:0000256" key="1">
    <source>
        <dbReference type="SAM" id="MobiDB-lite"/>
    </source>
</evidence>
<name>A0A6A6AA70_9PLEO</name>
<protein>
    <submittedName>
        <fullName evidence="2">Uncharacterized protein</fullName>
    </submittedName>
</protein>
<evidence type="ECO:0000313" key="2">
    <source>
        <dbReference type="EMBL" id="KAF2127984.1"/>
    </source>
</evidence>
<dbReference type="RefSeq" id="XP_033522373.1">
    <property type="nucleotide sequence ID" value="XM_033671596.1"/>
</dbReference>
<organism evidence="2 3">
    <name type="scientific">Dothidotthia symphoricarpi CBS 119687</name>
    <dbReference type="NCBI Taxonomy" id="1392245"/>
    <lineage>
        <taxon>Eukaryota</taxon>
        <taxon>Fungi</taxon>
        <taxon>Dikarya</taxon>
        <taxon>Ascomycota</taxon>
        <taxon>Pezizomycotina</taxon>
        <taxon>Dothideomycetes</taxon>
        <taxon>Pleosporomycetidae</taxon>
        <taxon>Pleosporales</taxon>
        <taxon>Dothidotthiaceae</taxon>
        <taxon>Dothidotthia</taxon>
    </lineage>
</organism>
<accession>A0A6A6AA70</accession>
<keyword evidence="3" id="KW-1185">Reference proteome</keyword>
<dbReference type="GeneID" id="54412028"/>